<evidence type="ECO:0000256" key="5">
    <source>
        <dbReference type="ARBA" id="ARBA00023014"/>
    </source>
</evidence>
<dbReference type="InterPro" id="IPR017896">
    <property type="entry name" value="4Fe4S_Fe-S-bd"/>
</dbReference>
<feature type="domain" description="4Fe-4S ferredoxin-type" evidence="7">
    <location>
        <begin position="66"/>
        <end position="89"/>
    </location>
</feature>
<dbReference type="Proteomes" id="UP000516072">
    <property type="component" value="Chromosome"/>
</dbReference>
<dbReference type="EC" id="1.1.99.14" evidence="6"/>
<dbReference type="KEGG" id="ntg:NSCAC_0789"/>
<evidence type="ECO:0000256" key="3">
    <source>
        <dbReference type="ARBA" id="ARBA00022737"/>
    </source>
</evidence>
<keyword evidence="4 6" id="KW-0408">Iron</keyword>
<accession>A0A7G1Q993</accession>
<protein>
    <recommendedName>
        <fullName evidence="6">Glycolate oxidase iron-sulfur subunit</fullName>
        <ecNumber evidence="6">1.1.99.14</ecNumber>
    </recommendedName>
</protein>
<dbReference type="InterPro" id="IPR009051">
    <property type="entry name" value="Helical_ferredxn"/>
</dbReference>
<dbReference type="InterPro" id="IPR017900">
    <property type="entry name" value="4Fe4S_Fe_S_CS"/>
</dbReference>
<dbReference type="Pfam" id="PF13183">
    <property type="entry name" value="Fer4_8"/>
    <property type="match status" value="1"/>
</dbReference>
<evidence type="ECO:0000313" key="9">
    <source>
        <dbReference type="Proteomes" id="UP000516072"/>
    </source>
</evidence>
<evidence type="ECO:0000256" key="2">
    <source>
        <dbReference type="ARBA" id="ARBA00022723"/>
    </source>
</evidence>
<evidence type="ECO:0000313" key="8">
    <source>
        <dbReference type="EMBL" id="CAB1275683.1"/>
    </source>
</evidence>
<dbReference type="Gene3D" id="1.10.1060.10">
    <property type="entry name" value="Alpha-helical ferredoxin"/>
    <property type="match status" value="1"/>
</dbReference>
<gene>
    <name evidence="8" type="primary">glcF</name>
    <name evidence="8" type="ORF">NSCAC_0789</name>
</gene>
<dbReference type="GO" id="GO:0046872">
    <property type="term" value="F:metal ion binding"/>
    <property type="evidence" value="ECO:0007669"/>
    <property type="project" value="UniProtKB-UniRule"/>
</dbReference>
<dbReference type="EMBL" id="LR778175">
    <property type="protein sequence ID" value="CAB1275683.1"/>
    <property type="molecule type" value="Genomic_DNA"/>
</dbReference>
<sequence>MQTKLADFIKDTEQGKEAQKIIATCVHCGFCTATCPTYQLIGDELDSPRGRIYLIKNVLEGKKISYKTQQHLDRCLTCRACETTCPSGVNYGRLLDIGREVVEGRVSRSFLDRILRKGLCFILPYSQRFKIMLKISQIFSPLLPKILKEQIPIQEKDKSWPKTNYSRKMLILDGCVQSALAPNINTSTAWVLDQLGVSLVSAPNSGCCGAINQHLSDPHGALHFIKKNIDAWWPYIERGAEAIVITASGCGVMVKEYGILLKSDPIYADKAAKVAKMTKDISEIIAQEDITKLTISSHIPRDIAFQSPCTLQHGQKLAGVVERILKKIGFNLTKVTDPHLCCGSAGTYSILQKELSQKLLKNKLHALEKEHPKLIATANIGCLTHLQSRASVPVRHWISLLDPTNNV</sequence>
<keyword evidence="3" id="KW-0677">Repeat</keyword>
<dbReference type="InterPro" id="IPR004017">
    <property type="entry name" value="Cys_rich_dom"/>
</dbReference>
<evidence type="ECO:0000259" key="7">
    <source>
        <dbReference type="PROSITE" id="PS51379"/>
    </source>
</evidence>
<dbReference type="PANTHER" id="PTHR32479:SF17">
    <property type="entry name" value="GLYCOLATE OXIDASE IRON-SULFUR SUBUNIT"/>
    <property type="match status" value="1"/>
</dbReference>
<keyword evidence="6" id="KW-0249">Electron transport</keyword>
<dbReference type="Pfam" id="PF02754">
    <property type="entry name" value="CCG"/>
    <property type="match status" value="2"/>
</dbReference>
<dbReference type="NCBIfam" id="NF008434">
    <property type="entry name" value="PRK11274.1"/>
    <property type="match status" value="1"/>
</dbReference>
<comment type="catalytic activity">
    <reaction evidence="6">
        <text>glycolate + A = glyoxylate + AH2</text>
        <dbReference type="Rhea" id="RHEA:21264"/>
        <dbReference type="ChEBI" id="CHEBI:13193"/>
        <dbReference type="ChEBI" id="CHEBI:17499"/>
        <dbReference type="ChEBI" id="CHEBI:29805"/>
        <dbReference type="ChEBI" id="CHEBI:36655"/>
        <dbReference type="EC" id="1.1.99.14"/>
    </reaction>
</comment>
<evidence type="ECO:0000256" key="4">
    <source>
        <dbReference type="ARBA" id="ARBA00023004"/>
    </source>
</evidence>
<dbReference type="SUPFAM" id="SSF54862">
    <property type="entry name" value="4Fe-4S ferredoxins"/>
    <property type="match status" value="1"/>
</dbReference>
<dbReference type="PROSITE" id="PS51379">
    <property type="entry name" value="4FE4S_FER_2"/>
    <property type="match status" value="2"/>
</dbReference>
<dbReference type="PIRSF" id="PIRSF000139">
    <property type="entry name" value="Glc_ox_4Fe-4S"/>
    <property type="match status" value="1"/>
</dbReference>
<comment type="cofactor">
    <cofactor evidence="6">
        <name>[4Fe-4S] cluster</name>
        <dbReference type="ChEBI" id="CHEBI:49883"/>
    </cofactor>
    <text evidence="6">Binds 2 [4Fe-4S] clusters.</text>
</comment>
<dbReference type="PANTHER" id="PTHR32479">
    <property type="entry name" value="GLYCOLATE OXIDASE IRON-SULFUR SUBUNIT"/>
    <property type="match status" value="1"/>
</dbReference>
<comment type="function">
    <text evidence="6">Component of a complex that catalyzes the oxidation of glycolate to glyoxylate.</text>
</comment>
<keyword evidence="1 6" id="KW-0004">4Fe-4S</keyword>
<keyword evidence="6" id="KW-0813">Transport</keyword>
<organism evidence="8 9">
    <name type="scientific">Candidatus Nitrosacidococcus tergens</name>
    <dbReference type="NCBI Taxonomy" id="553981"/>
    <lineage>
        <taxon>Bacteria</taxon>
        <taxon>Pseudomonadati</taxon>
        <taxon>Pseudomonadota</taxon>
        <taxon>Gammaproteobacteria</taxon>
        <taxon>Chromatiales</taxon>
        <taxon>Chromatiaceae</taxon>
        <taxon>Candidatus Nitrosacidococcus</taxon>
    </lineage>
</organism>
<evidence type="ECO:0000256" key="1">
    <source>
        <dbReference type="ARBA" id="ARBA00022485"/>
    </source>
</evidence>
<dbReference type="AlphaFoldDB" id="A0A7G1Q993"/>
<dbReference type="InterPro" id="IPR012257">
    <property type="entry name" value="Glc_ox_4Fe-4S"/>
</dbReference>
<keyword evidence="5 6" id="KW-0411">Iron-sulfur</keyword>
<dbReference type="PROSITE" id="PS00198">
    <property type="entry name" value="4FE4S_FER_1"/>
    <property type="match status" value="1"/>
</dbReference>
<reference evidence="8 9" key="1">
    <citation type="submission" date="2020-03" db="EMBL/GenBank/DDBJ databases">
        <authorList>
            <person name="Picone N."/>
        </authorList>
    </citation>
    <scope>NUCLEOTIDE SEQUENCE [LARGE SCALE GENOMIC DNA]</scope>
    <source>
        <strain evidence="8">NSCAC1</strain>
    </source>
</reference>
<feature type="domain" description="4Fe-4S ferredoxin-type" evidence="7">
    <location>
        <begin position="16"/>
        <end position="46"/>
    </location>
</feature>
<keyword evidence="2 6" id="KW-0479">Metal-binding</keyword>
<dbReference type="GO" id="GO:0051539">
    <property type="term" value="F:4 iron, 4 sulfur cluster binding"/>
    <property type="evidence" value="ECO:0007669"/>
    <property type="project" value="UniProtKB-UniRule"/>
</dbReference>
<dbReference type="GO" id="GO:0019154">
    <property type="term" value="F:glycolate dehydrogenase activity"/>
    <property type="evidence" value="ECO:0007669"/>
    <property type="project" value="UniProtKB-EC"/>
</dbReference>
<comment type="catalytic activity">
    <reaction evidence="6">
        <text>(R)-lactate + A = pyruvate + AH2</text>
        <dbReference type="Rhea" id="RHEA:15089"/>
        <dbReference type="ChEBI" id="CHEBI:13193"/>
        <dbReference type="ChEBI" id="CHEBI:15361"/>
        <dbReference type="ChEBI" id="CHEBI:16004"/>
        <dbReference type="ChEBI" id="CHEBI:17499"/>
    </reaction>
</comment>
<dbReference type="FunFam" id="1.10.1060.10:FF:000012">
    <property type="entry name" value="Glycolate oxidase iron-sulfur subunit"/>
    <property type="match status" value="1"/>
</dbReference>
<name>A0A7G1Q993_9GAMM</name>
<proteinExistence type="predicted"/>
<evidence type="ECO:0000256" key="6">
    <source>
        <dbReference type="PIRNR" id="PIRNR000139"/>
    </source>
</evidence>
<keyword evidence="9" id="KW-1185">Reference proteome</keyword>
<dbReference type="RefSeq" id="WP_197745095.1">
    <property type="nucleotide sequence ID" value="NZ_LR778175.1"/>
</dbReference>